<dbReference type="SUPFAM" id="SSF58104">
    <property type="entry name" value="Methyl-accepting chemotaxis protein (MCP) signaling domain"/>
    <property type="match status" value="1"/>
</dbReference>
<sequence length="679" mass="72036">MFFRRTEPAAPAIRETAPLLPPATAPEPQATAGAAPAGVAPVVVVRTDAALTGLSGDVFRPGGQTAPLAVAIISPHVDFAAVTAALKKLAGPTPVIALSSAGELCGNAANGAATDPLYCPATGTWSGVVVQVFGPGLIAGVSIHAIDLGRGGIAREERVARLADALKAVSPPFPIRPADTVALTFIDGLASADHYFMEAAYTSGRFPCLFIGGLAGGKLDFQNTWLFDGQRVVQNHAVVAFLRIHPSKRYGVLKSQNYEKTPTSFVIIQADPEHRTASAVLDPATGEVITMVDALCRALKTTPGDIEKKLAGYAFGIEIDGEMFVRSVATLDAASGVVTFYCDINAGDQLFLLKATDFAAQTRKDLAAFLKGRGQPVAALLNDCILRRLKNEPALKDLNGLWTCPTAGYSAFGELFGISINESLSALVFFEATAEFSDPFVETFAIHYGRYQNYFSKSQLRRAQLMNSMRKDLIGRLVDQLAVTREMEGVAARTGDIRHAMDDVRTTLTAGRRQMGDGHGGDGDAAALTREFGTLGQATSDLRTIVSVIDGITSQTNLLALNATIEAARAGEAGKGFAVVANEVKNLAANTKQTLGRTQQAINGMEASLDTLGSIIDTIRSRFSTEEALYQQTVDQIEAVFSGSGVLDTTLSELAALAERQQQAMQRINRDLDTLKKLD</sequence>
<evidence type="ECO:0000256" key="2">
    <source>
        <dbReference type="PROSITE-ProRule" id="PRU00284"/>
    </source>
</evidence>
<evidence type="ECO:0000256" key="3">
    <source>
        <dbReference type="SAM" id="Coils"/>
    </source>
</evidence>
<dbReference type="InterPro" id="IPR004089">
    <property type="entry name" value="MCPsignal_dom"/>
</dbReference>
<feature type="region of interest" description="Disordered" evidence="4">
    <location>
        <begin position="1"/>
        <end position="32"/>
    </location>
</feature>
<dbReference type="AlphaFoldDB" id="A0A7X0DLR7"/>
<dbReference type="SMART" id="SM00897">
    <property type="entry name" value="FIST"/>
    <property type="match status" value="1"/>
</dbReference>
<evidence type="ECO:0000313" key="7">
    <source>
        <dbReference type="Proteomes" id="UP000544872"/>
    </source>
</evidence>
<keyword evidence="1 2" id="KW-0807">Transducer</keyword>
<dbReference type="PROSITE" id="PS50111">
    <property type="entry name" value="CHEMOTAXIS_TRANSDUC_2"/>
    <property type="match status" value="1"/>
</dbReference>
<evidence type="ECO:0000256" key="4">
    <source>
        <dbReference type="SAM" id="MobiDB-lite"/>
    </source>
</evidence>
<gene>
    <name evidence="6" type="ORF">FHS48_001685</name>
</gene>
<evidence type="ECO:0000259" key="5">
    <source>
        <dbReference type="PROSITE" id="PS50111"/>
    </source>
</evidence>
<proteinExistence type="predicted"/>
<dbReference type="EMBL" id="JACIIX010000005">
    <property type="protein sequence ID" value="MBB6210270.1"/>
    <property type="molecule type" value="Genomic_DNA"/>
</dbReference>
<evidence type="ECO:0000313" key="6">
    <source>
        <dbReference type="EMBL" id="MBB6210270.1"/>
    </source>
</evidence>
<dbReference type="RefSeq" id="WP_184263110.1">
    <property type="nucleotide sequence ID" value="NZ_JACIIX010000005.1"/>
</dbReference>
<dbReference type="Pfam" id="PF10442">
    <property type="entry name" value="FIST_C"/>
    <property type="match status" value="1"/>
</dbReference>
<keyword evidence="3" id="KW-0175">Coiled coil</keyword>
<accession>A0A7X0DLR7</accession>
<dbReference type="Proteomes" id="UP000544872">
    <property type="component" value="Unassembled WGS sequence"/>
</dbReference>
<feature type="domain" description="Methyl-accepting transducer" evidence="5">
    <location>
        <begin position="535"/>
        <end position="676"/>
    </location>
</feature>
<dbReference type="GO" id="GO:0007165">
    <property type="term" value="P:signal transduction"/>
    <property type="evidence" value="ECO:0007669"/>
    <property type="project" value="UniProtKB-KW"/>
</dbReference>
<reference evidence="6 7" key="1">
    <citation type="submission" date="2020-08" db="EMBL/GenBank/DDBJ databases">
        <title>Genomic Encyclopedia of Type Strains, Phase IV (KMG-IV): sequencing the most valuable type-strain genomes for metagenomic binning, comparative biology and taxonomic classification.</title>
        <authorList>
            <person name="Goeker M."/>
        </authorList>
    </citation>
    <scope>NUCLEOTIDE SEQUENCE [LARGE SCALE GENOMIC DNA]</scope>
    <source>
        <strain evidence="6 7">DSM 11590</strain>
    </source>
</reference>
<dbReference type="PANTHER" id="PTHR32089">
    <property type="entry name" value="METHYL-ACCEPTING CHEMOTAXIS PROTEIN MCPB"/>
    <property type="match status" value="1"/>
</dbReference>
<name>A0A7X0DLR7_NOVIT</name>
<evidence type="ECO:0000256" key="1">
    <source>
        <dbReference type="ARBA" id="ARBA00023224"/>
    </source>
</evidence>
<dbReference type="InterPro" id="IPR013702">
    <property type="entry name" value="FIST_domain_N"/>
</dbReference>
<dbReference type="SMART" id="SM00283">
    <property type="entry name" value="MA"/>
    <property type="match status" value="1"/>
</dbReference>
<dbReference type="InterPro" id="IPR019494">
    <property type="entry name" value="FIST_C"/>
</dbReference>
<dbReference type="Pfam" id="PF08495">
    <property type="entry name" value="FIST"/>
    <property type="match status" value="1"/>
</dbReference>
<dbReference type="Pfam" id="PF00015">
    <property type="entry name" value="MCPsignal"/>
    <property type="match status" value="1"/>
</dbReference>
<dbReference type="PANTHER" id="PTHR32089:SF112">
    <property type="entry name" value="LYSOZYME-LIKE PROTEIN-RELATED"/>
    <property type="match status" value="1"/>
</dbReference>
<dbReference type="GO" id="GO:0016020">
    <property type="term" value="C:membrane"/>
    <property type="evidence" value="ECO:0007669"/>
    <property type="project" value="InterPro"/>
</dbReference>
<comment type="caution">
    <text evidence="6">The sequence shown here is derived from an EMBL/GenBank/DDBJ whole genome shotgun (WGS) entry which is preliminary data.</text>
</comment>
<organism evidence="6 7">
    <name type="scientific">Novispirillum itersonii</name>
    <name type="common">Aquaspirillum itersonii</name>
    <dbReference type="NCBI Taxonomy" id="189"/>
    <lineage>
        <taxon>Bacteria</taxon>
        <taxon>Pseudomonadati</taxon>
        <taxon>Pseudomonadota</taxon>
        <taxon>Alphaproteobacteria</taxon>
        <taxon>Rhodospirillales</taxon>
        <taxon>Novispirillaceae</taxon>
        <taxon>Novispirillum</taxon>
    </lineage>
</organism>
<protein>
    <recommendedName>
        <fullName evidence="5">Methyl-accepting transducer domain-containing protein</fullName>
    </recommendedName>
</protein>
<dbReference type="SMART" id="SM01204">
    <property type="entry name" value="FIST_C"/>
    <property type="match status" value="1"/>
</dbReference>
<feature type="coiled-coil region" evidence="3">
    <location>
        <begin position="651"/>
        <end position="678"/>
    </location>
</feature>
<dbReference type="Gene3D" id="1.10.287.950">
    <property type="entry name" value="Methyl-accepting chemotaxis protein"/>
    <property type="match status" value="1"/>
</dbReference>
<keyword evidence="7" id="KW-1185">Reference proteome</keyword>